<organism evidence="10">
    <name type="scientific">Hymenolepis diminuta</name>
    <name type="common">Rat tapeworm</name>
    <dbReference type="NCBI Taxonomy" id="6216"/>
    <lineage>
        <taxon>Eukaryota</taxon>
        <taxon>Metazoa</taxon>
        <taxon>Spiralia</taxon>
        <taxon>Lophotrochozoa</taxon>
        <taxon>Platyhelminthes</taxon>
        <taxon>Cestoda</taxon>
        <taxon>Eucestoda</taxon>
        <taxon>Cyclophyllidea</taxon>
        <taxon>Hymenolepididae</taxon>
        <taxon>Hymenolepis</taxon>
    </lineage>
</organism>
<dbReference type="EMBL" id="UYSG01011000">
    <property type="protein sequence ID" value="VDL60252.1"/>
    <property type="molecule type" value="Genomic_DNA"/>
</dbReference>
<dbReference type="Proteomes" id="UP000274504">
    <property type="component" value="Unassembled WGS sequence"/>
</dbReference>
<evidence type="ECO:0000313" key="8">
    <source>
        <dbReference type="EMBL" id="VDL60252.1"/>
    </source>
</evidence>
<feature type="compositionally biased region" description="Low complexity" evidence="6">
    <location>
        <begin position="464"/>
        <end position="477"/>
    </location>
</feature>
<evidence type="ECO:0000256" key="4">
    <source>
        <dbReference type="ARBA" id="ARBA00022777"/>
    </source>
</evidence>
<dbReference type="OrthoDB" id="63267at2759"/>
<dbReference type="PROSITE" id="PS50011">
    <property type="entry name" value="PROTEIN_KINASE_DOM"/>
    <property type="match status" value="1"/>
</dbReference>
<keyword evidence="4" id="KW-0418">Kinase</keyword>
<dbReference type="PANTHER" id="PTHR24351">
    <property type="entry name" value="RIBOSOMAL PROTEIN S6 KINASE"/>
    <property type="match status" value="1"/>
</dbReference>
<name>A0A158QEU8_HYMDI</name>
<evidence type="ECO:0000313" key="9">
    <source>
        <dbReference type="Proteomes" id="UP000274504"/>
    </source>
</evidence>
<sequence length="687" mass="75713">MSSVQTFVSTLPYELRRLIPTYVVRKGVSILTAISTFLEVQDLLELNPQEQDTRSTGIEISCCLKVDNIEKKWQSPWRSPSSNCWDTEFSINVYQARELLIQVFWRRVFPIYTTGDASCTGGSNNGKSSDDSDSVMAAVQFVRLHDLLDSKPKLRLPMLPQGYINLQLTFTDPLMQAPRGLKRQRRISRHKGRNIPRFNESNTTIQQWVRTHLGGRSTTPQPMATATASTVLTTSPSITTIEMNGAPVHGFIAMNEKEGRYTKANSPICDNRSRNKTSTLPSGISQSPPKTAPPNFRSMLPSAILHSPSSRSTYQKTLAELASVSTRVVTNFSAPSYYNKTRSSSTGDLVDTASSKSATIPSIVVKPHLPSSATGGTIADSKPPRPPTLSTADYDYDDFAVADETFMQEQQKRPLQIPASHIHSIKNATATTSAESSGDYANQAQIDNLAEKAKEKSPVRESVESVSSQGVEGDVVGKPVRKSRDSFGSDYEEPIIPPQRTGKDLKLDNLLMDTEGYVKLADFGLCKEGMGPDDKTGTFCGTPEFLAPEVLLEPSYTRAAAAEDVSNFDEEFTRERPCLTPARDRAPLSSRDQNFFSGFDYFPEEDLEANTSPLLLLMVVHSRYQASQLSQNPTLLPSPFHVCCFPITSPYITYLSASKHTNTTIFIPLSMNITATSANQCCEGESK</sequence>
<evidence type="ECO:0000313" key="10">
    <source>
        <dbReference type="WBParaSite" id="HDID_0000793601-mRNA-1"/>
    </source>
</evidence>
<feature type="compositionally biased region" description="Polar residues" evidence="6">
    <location>
        <begin position="276"/>
        <end position="289"/>
    </location>
</feature>
<dbReference type="InterPro" id="IPR011009">
    <property type="entry name" value="Kinase-like_dom_sf"/>
</dbReference>
<evidence type="ECO:0000256" key="5">
    <source>
        <dbReference type="ARBA" id="ARBA00022840"/>
    </source>
</evidence>
<feature type="region of interest" description="Disordered" evidence="6">
    <location>
        <begin position="367"/>
        <end position="392"/>
    </location>
</feature>
<reference evidence="10" key="1">
    <citation type="submission" date="2016-04" db="UniProtKB">
        <authorList>
            <consortium name="WormBaseParasite"/>
        </authorList>
    </citation>
    <scope>IDENTIFICATION</scope>
</reference>
<dbReference type="AlphaFoldDB" id="A0A158QEU8"/>
<proteinExistence type="predicted"/>
<dbReference type="GO" id="GO:0004674">
    <property type="term" value="F:protein serine/threonine kinase activity"/>
    <property type="evidence" value="ECO:0007669"/>
    <property type="project" value="UniProtKB-KW"/>
</dbReference>
<keyword evidence="3" id="KW-0547">Nucleotide-binding</keyword>
<keyword evidence="5" id="KW-0067">ATP-binding</keyword>
<dbReference type="WBParaSite" id="HDID_0000793601-mRNA-1">
    <property type="protein sequence ID" value="HDID_0000793601-mRNA-1"/>
    <property type="gene ID" value="HDID_0000793601"/>
</dbReference>
<feature type="region of interest" description="Disordered" evidence="6">
    <location>
        <begin position="264"/>
        <end position="294"/>
    </location>
</feature>
<dbReference type="InterPro" id="IPR017892">
    <property type="entry name" value="Pkinase_C"/>
</dbReference>
<dbReference type="Gene3D" id="1.10.510.10">
    <property type="entry name" value="Transferase(Phosphotransferase) domain 1"/>
    <property type="match status" value="1"/>
</dbReference>
<reference evidence="8 9" key="2">
    <citation type="submission" date="2018-11" db="EMBL/GenBank/DDBJ databases">
        <authorList>
            <consortium name="Pathogen Informatics"/>
        </authorList>
    </citation>
    <scope>NUCLEOTIDE SEQUENCE [LARGE SCALE GENOMIC DNA]</scope>
</reference>
<gene>
    <name evidence="8" type="ORF">HDID_LOCUS7934</name>
</gene>
<evidence type="ECO:0000259" key="7">
    <source>
        <dbReference type="PROSITE" id="PS50011"/>
    </source>
</evidence>
<evidence type="ECO:0000256" key="1">
    <source>
        <dbReference type="ARBA" id="ARBA00022527"/>
    </source>
</evidence>
<keyword evidence="1" id="KW-0723">Serine/threonine-protein kinase</keyword>
<feature type="domain" description="Protein kinase" evidence="7">
    <location>
        <begin position="338"/>
        <end position="635"/>
    </location>
</feature>
<dbReference type="GO" id="GO:0005524">
    <property type="term" value="F:ATP binding"/>
    <property type="evidence" value="ECO:0007669"/>
    <property type="project" value="UniProtKB-KW"/>
</dbReference>
<evidence type="ECO:0000256" key="6">
    <source>
        <dbReference type="SAM" id="MobiDB-lite"/>
    </source>
</evidence>
<feature type="region of interest" description="Disordered" evidence="6">
    <location>
        <begin position="453"/>
        <end position="500"/>
    </location>
</feature>
<dbReference type="STRING" id="6216.A0A158QEU8"/>
<accession>A0A158QEU8</accession>
<evidence type="ECO:0000256" key="3">
    <source>
        <dbReference type="ARBA" id="ARBA00022741"/>
    </source>
</evidence>
<feature type="compositionally biased region" description="Basic and acidic residues" evidence="6">
    <location>
        <begin position="453"/>
        <end position="463"/>
    </location>
</feature>
<keyword evidence="2" id="KW-0808">Transferase</keyword>
<dbReference type="Pfam" id="PF00069">
    <property type="entry name" value="Pkinase"/>
    <property type="match status" value="1"/>
</dbReference>
<protein>
    <submittedName>
        <fullName evidence="10">Protein kinase domain-containing protein</fullName>
    </submittedName>
</protein>
<dbReference type="Pfam" id="PF00433">
    <property type="entry name" value="Pkinase_C"/>
    <property type="match status" value="1"/>
</dbReference>
<evidence type="ECO:0000256" key="2">
    <source>
        <dbReference type="ARBA" id="ARBA00022679"/>
    </source>
</evidence>
<dbReference type="InterPro" id="IPR000719">
    <property type="entry name" value="Prot_kinase_dom"/>
</dbReference>
<dbReference type="SUPFAM" id="SSF56112">
    <property type="entry name" value="Protein kinase-like (PK-like)"/>
    <property type="match status" value="1"/>
</dbReference>